<protein>
    <submittedName>
        <fullName evidence="2">Uncharacterized protein</fullName>
    </submittedName>
</protein>
<dbReference type="InterPro" id="IPR038765">
    <property type="entry name" value="Papain-like_cys_pep_sf"/>
</dbReference>
<evidence type="ECO:0000313" key="3">
    <source>
        <dbReference type="Proteomes" id="UP000580250"/>
    </source>
</evidence>
<sequence length="273" mass="31191">MDNANIESLVEPLTPLSISSEVCVPRKSRKTRDSSVESMDTQSIASSISFKSNYSSRATSPESSSSNRKLGRPKNTRKGVGGRPRKTNTPTTAINILNEHDIPNDAMNIDFSTLNTLDFAVTRTNDRTSICRRAAMPLYERDDDNRGPRAIEVMWNKLSEWPNESFIFAYLCYLAKVSGRKVIVVDSLVTDTLHFQLEDINYADFAYQTEQEGDVQIVLLPVHLPAHWTIIIFDREFGFYFFDSLPQDPNRLSENHRNYHPDRMPNLCIFFLN</sequence>
<dbReference type="EMBL" id="CAJEWN010002635">
    <property type="protein sequence ID" value="CAD2204629.1"/>
    <property type="molecule type" value="Genomic_DNA"/>
</dbReference>
<name>A0A6V7XZ43_MELEN</name>
<dbReference type="Gene3D" id="3.40.395.10">
    <property type="entry name" value="Adenoviral Proteinase, Chain A"/>
    <property type="match status" value="1"/>
</dbReference>
<proteinExistence type="predicted"/>
<dbReference type="AlphaFoldDB" id="A0A6V7XZ43"/>
<reference evidence="2 3" key="1">
    <citation type="submission" date="2020-08" db="EMBL/GenBank/DDBJ databases">
        <authorList>
            <person name="Koutsovoulos G."/>
            <person name="Danchin GJ E."/>
        </authorList>
    </citation>
    <scope>NUCLEOTIDE SEQUENCE [LARGE SCALE GENOMIC DNA]</scope>
</reference>
<organism evidence="2 3">
    <name type="scientific">Meloidogyne enterolobii</name>
    <name type="common">Root-knot nematode worm</name>
    <name type="synonym">Meloidogyne mayaguensis</name>
    <dbReference type="NCBI Taxonomy" id="390850"/>
    <lineage>
        <taxon>Eukaryota</taxon>
        <taxon>Metazoa</taxon>
        <taxon>Ecdysozoa</taxon>
        <taxon>Nematoda</taxon>
        <taxon>Chromadorea</taxon>
        <taxon>Rhabditida</taxon>
        <taxon>Tylenchina</taxon>
        <taxon>Tylenchomorpha</taxon>
        <taxon>Tylenchoidea</taxon>
        <taxon>Meloidogynidae</taxon>
        <taxon>Meloidogyninae</taxon>
        <taxon>Meloidogyne</taxon>
    </lineage>
</organism>
<feature type="compositionally biased region" description="Low complexity" evidence="1">
    <location>
        <begin position="55"/>
        <end position="66"/>
    </location>
</feature>
<gene>
    <name evidence="2" type="ORF">MENT_LOCUS58378</name>
</gene>
<dbReference type="SUPFAM" id="SSF54001">
    <property type="entry name" value="Cysteine proteinases"/>
    <property type="match status" value="1"/>
</dbReference>
<feature type="region of interest" description="Disordered" evidence="1">
    <location>
        <begin position="24"/>
        <end position="90"/>
    </location>
</feature>
<accession>A0A6V7XZ43</accession>
<comment type="caution">
    <text evidence="2">The sequence shown here is derived from an EMBL/GenBank/DDBJ whole genome shotgun (WGS) entry which is preliminary data.</text>
</comment>
<evidence type="ECO:0000256" key="1">
    <source>
        <dbReference type="SAM" id="MobiDB-lite"/>
    </source>
</evidence>
<dbReference type="OrthoDB" id="5065855at2759"/>
<feature type="compositionally biased region" description="Polar residues" evidence="1">
    <location>
        <begin position="36"/>
        <end position="54"/>
    </location>
</feature>
<dbReference type="Proteomes" id="UP000580250">
    <property type="component" value="Unassembled WGS sequence"/>
</dbReference>
<evidence type="ECO:0000313" key="2">
    <source>
        <dbReference type="EMBL" id="CAD2204629.1"/>
    </source>
</evidence>